<feature type="compositionally biased region" description="Low complexity" evidence="4">
    <location>
        <begin position="1370"/>
        <end position="1380"/>
    </location>
</feature>
<feature type="compositionally biased region" description="Acidic residues" evidence="4">
    <location>
        <begin position="583"/>
        <end position="616"/>
    </location>
</feature>
<feature type="compositionally biased region" description="Basic and acidic residues" evidence="4">
    <location>
        <begin position="1172"/>
        <end position="1184"/>
    </location>
</feature>
<feature type="region of interest" description="Disordered" evidence="4">
    <location>
        <begin position="1053"/>
        <end position="1245"/>
    </location>
</feature>
<evidence type="ECO:0000313" key="7">
    <source>
        <dbReference type="Proteomes" id="UP000030752"/>
    </source>
</evidence>
<feature type="domain" description="DNA replication checkpoint mediator MRC1" evidence="5">
    <location>
        <begin position="920"/>
        <end position="1061"/>
    </location>
</feature>
<feature type="compositionally biased region" description="Basic and acidic residues" evidence="4">
    <location>
        <begin position="1053"/>
        <end position="1070"/>
    </location>
</feature>
<gene>
    <name evidence="6" type="ORF">HMPREF1541_03281</name>
</gene>
<feature type="compositionally biased region" description="Acidic residues" evidence="4">
    <location>
        <begin position="1071"/>
        <end position="1082"/>
    </location>
</feature>
<feature type="region of interest" description="Disordered" evidence="4">
    <location>
        <begin position="493"/>
        <end position="524"/>
    </location>
</feature>
<dbReference type="GeneID" id="19970620"/>
<feature type="compositionally biased region" description="Basic and acidic residues" evidence="4">
    <location>
        <begin position="915"/>
        <end position="927"/>
    </location>
</feature>
<dbReference type="PANTHER" id="PTHR14396:SF10">
    <property type="entry name" value="CLASPIN"/>
    <property type="match status" value="1"/>
</dbReference>
<feature type="compositionally biased region" description="Low complexity" evidence="4">
    <location>
        <begin position="1227"/>
        <end position="1238"/>
    </location>
</feature>
<feature type="compositionally biased region" description="Acidic residues" evidence="4">
    <location>
        <begin position="1012"/>
        <end position="1021"/>
    </location>
</feature>
<protein>
    <recommendedName>
        <fullName evidence="5">DNA replication checkpoint mediator MRC1 domain-containing protein</fullName>
    </recommendedName>
</protein>
<feature type="compositionally biased region" description="Acidic residues" evidence="4">
    <location>
        <begin position="1185"/>
        <end position="1212"/>
    </location>
</feature>
<feature type="compositionally biased region" description="Basic and acidic residues" evidence="4">
    <location>
        <begin position="648"/>
        <end position="667"/>
    </location>
</feature>
<feature type="compositionally biased region" description="Basic and acidic residues" evidence="4">
    <location>
        <begin position="514"/>
        <end position="524"/>
    </location>
</feature>
<dbReference type="eggNOG" id="ENOG502QSP5">
    <property type="taxonomic scope" value="Eukaryota"/>
</dbReference>
<feature type="region of interest" description="Disordered" evidence="4">
    <location>
        <begin position="1338"/>
        <end position="1380"/>
    </location>
</feature>
<dbReference type="OrthoDB" id="2130597at2759"/>
<keyword evidence="3" id="KW-0539">Nucleus</keyword>
<feature type="region of interest" description="Disordered" evidence="4">
    <location>
        <begin position="872"/>
        <end position="896"/>
    </location>
</feature>
<evidence type="ECO:0000313" key="6">
    <source>
        <dbReference type="EMBL" id="ETN41346.1"/>
    </source>
</evidence>
<feature type="compositionally biased region" description="Polar residues" evidence="4">
    <location>
        <begin position="306"/>
        <end position="323"/>
    </location>
</feature>
<feature type="region of interest" description="Disordered" evidence="4">
    <location>
        <begin position="539"/>
        <end position="710"/>
    </location>
</feature>
<accession>W2RXW0</accession>
<organism evidence="6 7">
    <name type="scientific">Cyphellophora europaea (strain CBS 101466)</name>
    <name type="common">Phialophora europaea</name>
    <dbReference type="NCBI Taxonomy" id="1220924"/>
    <lineage>
        <taxon>Eukaryota</taxon>
        <taxon>Fungi</taxon>
        <taxon>Dikarya</taxon>
        <taxon>Ascomycota</taxon>
        <taxon>Pezizomycotina</taxon>
        <taxon>Eurotiomycetes</taxon>
        <taxon>Chaetothyriomycetidae</taxon>
        <taxon>Chaetothyriales</taxon>
        <taxon>Cyphellophoraceae</taxon>
        <taxon>Cyphellophora</taxon>
    </lineage>
</organism>
<feature type="region of interest" description="Disordered" evidence="4">
    <location>
        <begin position="304"/>
        <end position="350"/>
    </location>
</feature>
<evidence type="ECO:0000256" key="4">
    <source>
        <dbReference type="SAM" id="MobiDB-lite"/>
    </source>
</evidence>
<dbReference type="Proteomes" id="UP000030752">
    <property type="component" value="Unassembled WGS sequence"/>
</dbReference>
<feature type="region of interest" description="Disordered" evidence="4">
    <location>
        <begin position="912"/>
        <end position="1030"/>
    </location>
</feature>
<feature type="compositionally biased region" description="Basic and acidic residues" evidence="4">
    <location>
        <begin position="191"/>
        <end position="214"/>
    </location>
</feature>
<feature type="compositionally biased region" description="Acidic residues" evidence="4">
    <location>
        <begin position="633"/>
        <end position="647"/>
    </location>
</feature>
<feature type="compositionally biased region" description="Acidic residues" evidence="4">
    <location>
        <begin position="945"/>
        <end position="956"/>
    </location>
</feature>
<dbReference type="EMBL" id="KB822719">
    <property type="protein sequence ID" value="ETN41346.1"/>
    <property type="molecule type" value="Genomic_DNA"/>
</dbReference>
<feature type="compositionally biased region" description="Acidic residues" evidence="4">
    <location>
        <begin position="928"/>
        <end position="938"/>
    </location>
</feature>
<feature type="compositionally biased region" description="Basic and acidic residues" evidence="4">
    <location>
        <begin position="540"/>
        <end position="582"/>
    </location>
</feature>
<evidence type="ECO:0000256" key="1">
    <source>
        <dbReference type="ARBA" id="ARBA00004123"/>
    </source>
</evidence>
<feature type="region of interest" description="Disordered" evidence="4">
    <location>
        <begin position="379"/>
        <end position="413"/>
    </location>
</feature>
<evidence type="ECO:0000256" key="3">
    <source>
        <dbReference type="ARBA" id="ARBA00023242"/>
    </source>
</evidence>
<proteinExistence type="predicted"/>
<reference evidence="6 7" key="1">
    <citation type="submission" date="2013-03" db="EMBL/GenBank/DDBJ databases">
        <title>The Genome Sequence of Phialophora europaea CBS 101466.</title>
        <authorList>
            <consortium name="The Broad Institute Genomics Platform"/>
            <person name="Cuomo C."/>
            <person name="de Hoog S."/>
            <person name="Gorbushina A."/>
            <person name="Walker B."/>
            <person name="Young S.K."/>
            <person name="Zeng Q."/>
            <person name="Gargeya S."/>
            <person name="Fitzgerald M."/>
            <person name="Haas B."/>
            <person name="Abouelleil A."/>
            <person name="Allen A.W."/>
            <person name="Alvarado L."/>
            <person name="Arachchi H.M."/>
            <person name="Berlin A.M."/>
            <person name="Chapman S.B."/>
            <person name="Gainer-Dewar J."/>
            <person name="Goldberg J."/>
            <person name="Griggs A."/>
            <person name="Gujja S."/>
            <person name="Hansen M."/>
            <person name="Howarth C."/>
            <person name="Imamovic A."/>
            <person name="Ireland A."/>
            <person name="Larimer J."/>
            <person name="McCowan C."/>
            <person name="Murphy C."/>
            <person name="Pearson M."/>
            <person name="Poon T.W."/>
            <person name="Priest M."/>
            <person name="Roberts A."/>
            <person name="Saif S."/>
            <person name="Shea T."/>
            <person name="Sisk P."/>
            <person name="Sykes S."/>
            <person name="Wortman J."/>
            <person name="Nusbaum C."/>
            <person name="Birren B."/>
        </authorList>
    </citation>
    <scope>NUCLEOTIDE SEQUENCE [LARGE SCALE GENOMIC DNA]</scope>
    <source>
        <strain evidence="6 7">CBS 101466</strain>
    </source>
</reference>
<dbReference type="GO" id="GO:0005634">
    <property type="term" value="C:nucleus"/>
    <property type="evidence" value="ECO:0007669"/>
    <property type="project" value="UniProtKB-SubCell"/>
</dbReference>
<evidence type="ECO:0000256" key="2">
    <source>
        <dbReference type="ARBA" id="ARBA00022553"/>
    </source>
</evidence>
<dbReference type="InParanoid" id="W2RXW0"/>
<comment type="subcellular location">
    <subcellularLocation>
        <location evidence="1">Nucleus</location>
    </subcellularLocation>
</comment>
<feature type="compositionally biased region" description="Basic and acidic residues" evidence="4">
    <location>
        <begin position="617"/>
        <end position="632"/>
    </location>
</feature>
<dbReference type="VEuPathDB" id="FungiDB:HMPREF1541_03281"/>
<keyword evidence="7" id="KW-1185">Reference proteome</keyword>
<feature type="compositionally biased region" description="Pro residues" evidence="4">
    <location>
        <begin position="1"/>
        <end position="22"/>
    </location>
</feature>
<dbReference type="RefSeq" id="XP_008715855.1">
    <property type="nucleotide sequence ID" value="XM_008717633.1"/>
</dbReference>
<evidence type="ECO:0000259" key="5">
    <source>
        <dbReference type="Pfam" id="PF09444"/>
    </source>
</evidence>
<feature type="region of interest" description="Disordered" evidence="4">
    <location>
        <begin position="736"/>
        <end position="756"/>
    </location>
</feature>
<feature type="compositionally biased region" description="Basic and acidic residues" evidence="4">
    <location>
        <begin position="265"/>
        <end position="276"/>
    </location>
</feature>
<feature type="region of interest" description="Disordered" evidence="4">
    <location>
        <begin position="1"/>
        <end position="290"/>
    </location>
</feature>
<dbReference type="PANTHER" id="PTHR14396">
    <property type="entry name" value="CLASPIN"/>
    <property type="match status" value="1"/>
</dbReference>
<dbReference type="HOGENOM" id="CLU_002311_0_0_1"/>
<feature type="compositionally biased region" description="Basic and acidic residues" evidence="4">
    <location>
        <begin position="980"/>
        <end position="992"/>
    </location>
</feature>
<feature type="compositionally biased region" description="Basic residues" evidence="4">
    <location>
        <begin position="126"/>
        <end position="138"/>
    </location>
</feature>
<dbReference type="Pfam" id="PF09444">
    <property type="entry name" value="MRC1"/>
    <property type="match status" value="1"/>
</dbReference>
<dbReference type="GO" id="GO:0033314">
    <property type="term" value="P:mitotic DNA replication checkpoint signaling"/>
    <property type="evidence" value="ECO:0007669"/>
    <property type="project" value="TreeGrafter"/>
</dbReference>
<dbReference type="InterPro" id="IPR024146">
    <property type="entry name" value="Claspin"/>
</dbReference>
<feature type="compositionally biased region" description="Basic and acidic residues" evidence="4">
    <location>
        <begin position="1130"/>
        <end position="1144"/>
    </location>
</feature>
<dbReference type="InterPro" id="IPR018564">
    <property type="entry name" value="Repl_chkpnt_MRC1_dom"/>
</dbReference>
<name>W2RXW0_CYPE1</name>
<dbReference type="STRING" id="1220924.W2RXW0"/>
<feature type="compositionally biased region" description="Polar residues" evidence="4">
    <location>
        <begin position="739"/>
        <end position="752"/>
    </location>
</feature>
<keyword evidence="2" id="KW-0597">Phosphoprotein</keyword>
<sequence length="1380" mass="151995">MASSPPRVPSSPSPSESEPPTPKGKIQAILAQFSDSDSGDAVTDARPANPNHHKTNPRPAPPTSDDDSDADVPVARKSRMAARLATGSKAATISPRADKQITDTSPRHVLGQQTRDNSSDELARPQPRRRLLTKRKRSPAASPKERPSEPASPLFFPSPTRSSAAEPEDDGVEILNGDEPQPSLANSRFKALVEKQRKRREEKEDAERAKRAAREQSALAQRSSSKRPRGSSPADDSHESSEGSDADAARKIAQGAKPSRKASKKAMEEMKRETQRMSRNMQLAHQAKVKKRISKDAFLARFKLRTASNAANERANLSSSRTASPEYGSDADRVSRHTTPPTSPLEAHDLVDKSAENALVEPDAVSGLGLVLEAPSMEEIGLDPQANTDKGKGKAAPLPAIPDEPIQVSTGMVPTSEAPAADVVAAKKDRKSRIAELLRASRASSTEDDGDDLEVVTSKGDMRKYAAFERLPKRKAKEMPSHLALRALAHVGDSERNDRASMTTAEMQASLRRAAREQARKERQEKIEELKAKGVIIQTAEERERDQQEVEDLVEKARQEAAQISKREKEAAKKDGTFVKDGLDDDDSDEEDDDFATDEEDAAQTDDEESDDEEIEERGIEDLENEEGKLFDDQADEDGSEEELEIDSAEHSDVEDVAGHPEDDRMKYLQTPAPRRSRNTRILSDDEDDDAPRVETPVLPQPSKTPQSLFRSARKQIPGLHMSDDMPLGLTQAFDATMAESQTQEDGQTQAPDSIDCVAELPSPGIAMLPQLNRLDSLDMVSESQPASQTQPLDISLSFSQSQRIPESPTMTRQAQAMQATPSQHVFEPTQDEGYVYSPFTGNRFASETPQADISSTVETVPLHEVEASPIVQRKGRLRRGRNLTGGPEEAEENLAYEPTAFEVMRRAARNVPEPFDKNTSKARDIIDEAAEESDDEYAGLGGASDDENANDAENDDDRRMIDLDTQVGKGDEAALAGYHADRERRKDEADVSKLLQDITTGRLRKRRGANDELDLSDEEDAVARKREAKRREFARMRRELLKDEAVGKIAEEKNKEAFLRTIEDPRALSDDDDFDEPDGIQDESQSQTEPEARSRQDSPAAFAGTKRKRPLELASETQLNRQPPALRRNNVDKKPATLIEIRENLSFLVEESESQVKTMDQDTSDSEEEPEKYVDLDRHAREAETDERVEDDGEGLGDFIVDDDDDEDDPSREEVVFKKPPLPTGSSNSGHSQSRSSLAHRRSQATVVNRLSMLRQSSSSSSTTKMAFSTSTSTTFKVPPLLRRATTNSSVSSLISNESTSATGVTVAKPERGHVSEDKVFIRKNNTGRRNAVNFQAGERPQKMSERAGVSKKTMSKSGKGKRTGGLLGDLLGRSDTWG</sequence>
<dbReference type="GO" id="GO:0007095">
    <property type="term" value="P:mitotic G2 DNA damage checkpoint signaling"/>
    <property type="evidence" value="ECO:0007669"/>
    <property type="project" value="TreeGrafter"/>
</dbReference>
<dbReference type="GO" id="GO:0010997">
    <property type="term" value="F:anaphase-promoting complex binding"/>
    <property type="evidence" value="ECO:0007669"/>
    <property type="project" value="TreeGrafter"/>
</dbReference>